<protein>
    <submittedName>
        <fullName evidence="7">Spermidine/putrescine ABC transporter ATP-binding protein</fullName>
    </submittedName>
</protein>
<proteinExistence type="predicted"/>
<dbReference type="GO" id="GO:0046677">
    <property type="term" value="P:response to antibiotic"/>
    <property type="evidence" value="ECO:0007669"/>
    <property type="project" value="UniProtKB-KW"/>
</dbReference>
<dbReference type="PANTHER" id="PTHR42711">
    <property type="entry name" value="ABC TRANSPORTER ATP-BINDING PROTEIN"/>
    <property type="match status" value="1"/>
</dbReference>
<evidence type="ECO:0000256" key="3">
    <source>
        <dbReference type="ARBA" id="ARBA00022741"/>
    </source>
</evidence>
<dbReference type="SMART" id="SM00382">
    <property type="entry name" value="AAA"/>
    <property type="match status" value="1"/>
</dbReference>
<gene>
    <name evidence="7" type="ORF">Vau01_001400</name>
</gene>
<dbReference type="RefSeq" id="WP_203985808.1">
    <property type="nucleotide sequence ID" value="NZ_BOPG01000003.1"/>
</dbReference>
<keyword evidence="4 7" id="KW-0067">ATP-binding</keyword>
<dbReference type="InterPro" id="IPR027417">
    <property type="entry name" value="P-loop_NTPase"/>
</dbReference>
<dbReference type="InterPro" id="IPR003439">
    <property type="entry name" value="ABC_transporter-like_ATP-bd"/>
</dbReference>
<comment type="caution">
    <text evidence="7">The sequence shown here is derived from an EMBL/GenBank/DDBJ whole genome shotgun (WGS) entry which is preliminary data.</text>
</comment>
<dbReference type="InterPro" id="IPR017871">
    <property type="entry name" value="ABC_transporter-like_CS"/>
</dbReference>
<dbReference type="PANTHER" id="PTHR42711:SF16">
    <property type="entry name" value="ABC TRANSPORTER ATP-BINDING PROTEIN"/>
    <property type="match status" value="1"/>
</dbReference>
<dbReference type="Gene3D" id="3.40.50.300">
    <property type="entry name" value="P-loop containing nucleotide triphosphate hydrolases"/>
    <property type="match status" value="1"/>
</dbReference>
<comment type="subcellular location">
    <subcellularLocation>
        <location evidence="1">Cell membrane</location>
        <topology evidence="1">Peripheral membrane protein</topology>
    </subcellularLocation>
</comment>
<dbReference type="InterPro" id="IPR050763">
    <property type="entry name" value="ABC_transporter_ATP-binding"/>
</dbReference>
<evidence type="ECO:0000259" key="6">
    <source>
        <dbReference type="PROSITE" id="PS50893"/>
    </source>
</evidence>
<dbReference type="Proteomes" id="UP000612585">
    <property type="component" value="Unassembled WGS sequence"/>
</dbReference>
<evidence type="ECO:0000313" key="8">
    <source>
        <dbReference type="Proteomes" id="UP000612585"/>
    </source>
</evidence>
<dbReference type="InterPro" id="IPR003593">
    <property type="entry name" value="AAA+_ATPase"/>
</dbReference>
<dbReference type="PROSITE" id="PS00211">
    <property type="entry name" value="ABC_TRANSPORTER_1"/>
    <property type="match status" value="1"/>
</dbReference>
<dbReference type="CDD" id="cd03230">
    <property type="entry name" value="ABC_DR_subfamily_A"/>
    <property type="match status" value="1"/>
</dbReference>
<reference evidence="7" key="1">
    <citation type="submission" date="2021-01" db="EMBL/GenBank/DDBJ databases">
        <title>Whole genome shotgun sequence of Virgisporangium aurantiacum NBRC 16421.</title>
        <authorList>
            <person name="Komaki H."/>
            <person name="Tamura T."/>
        </authorList>
    </citation>
    <scope>NUCLEOTIDE SEQUENCE</scope>
    <source>
        <strain evidence="7">NBRC 16421</strain>
    </source>
</reference>
<accession>A0A8J3YVE5</accession>
<keyword evidence="8" id="KW-1185">Reference proteome</keyword>
<name>A0A8J3YVE5_9ACTN</name>
<dbReference type="PROSITE" id="PS50893">
    <property type="entry name" value="ABC_TRANSPORTER_2"/>
    <property type="match status" value="1"/>
</dbReference>
<dbReference type="Pfam" id="PF00005">
    <property type="entry name" value="ABC_tran"/>
    <property type="match status" value="1"/>
</dbReference>
<keyword evidence="5" id="KW-0046">Antibiotic resistance</keyword>
<dbReference type="GO" id="GO:0005886">
    <property type="term" value="C:plasma membrane"/>
    <property type="evidence" value="ECO:0007669"/>
    <property type="project" value="UniProtKB-SubCell"/>
</dbReference>
<evidence type="ECO:0000256" key="5">
    <source>
        <dbReference type="ARBA" id="ARBA00023251"/>
    </source>
</evidence>
<organism evidence="7 8">
    <name type="scientific">Virgisporangium aurantiacum</name>
    <dbReference type="NCBI Taxonomy" id="175570"/>
    <lineage>
        <taxon>Bacteria</taxon>
        <taxon>Bacillati</taxon>
        <taxon>Actinomycetota</taxon>
        <taxon>Actinomycetes</taxon>
        <taxon>Micromonosporales</taxon>
        <taxon>Micromonosporaceae</taxon>
        <taxon>Virgisporangium</taxon>
    </lineage>
</organism>
<evidence type="ECO:0000256" key="4">
    <source>
        <dbReference type="ARBA" id="ARBA00022840"/>
    </source>
</evidence>
<dbReference type="GO" id="GO:0016887">
    <property type="term" value="F:ATP hydrolysis activity"/>
    <property type="evidence" value="ECO:0007669"/>
    <property type="project" value="InterPro"/>
</dbReference>
<sequence length="305" mass="32148">MALDALSVDSVVVRYGNIAAVDGASFALPRGRVLALLGPNGAGKTSLLRVCEGFRRPDGGRVATLGVDPFAERDRLMPRVGIMPQGGAVHPLAKAGELLRLFASYAADPVDVDYLADRLGLAHTLRRPCRRLSGGELQRLALALAVVGRPELVFLDEPTAGMDVEARHTTWAVIADLRAAGVSVLLTTHLLDEAERLADDVVIVDRGRVVAAGSPAHLTTTAGIDRLTVHADPALPVADVAGCTVREEAPGRYTVDSPQGTLDAAAAAAVLGWFAARGAHVTAVHSQRRTLEDVFLAMTTRKADR</sequence>
<dbReference type="SUPFAM" id="SSF52540">
    <property type="entry name" value="P-loop containing nucleoside triphosphate hydrolases"/>
    <property type="match status" value="1"/>
</dbReference>
<dbReference type="AlphaFoldDB" id="A0A8J3YVE5"/>
<keyword evidence="3" id="KW-0547">Nucleotide-binding</keyword>
<feature type="domain" description="ABC transporter" evidence="6">
    <location>
        <begin position="6"/>
        <end position="231"/>
    </location>
</feature>
<dbReference type="GO" id="GO:0005524">
    <property type="term" value="F:ATP binding"/>
    <property type="evidence" value="ECO:0007669"/>
    <property type="project" value="UniProtKB-KW"/>
</dbReference>
<dbReference type="EMBL" id="BOPG01000003">
    <property type="protein sequence ID" value="GIJ52624.1"/>
    <property type="molecule type" value="Genomic_DNA"/>
</dbReference>
<keyword evidence="2" id="KW-0813">Transport</keyword>
<evidence type="ECO:0000256" key="2">
    <source>
        <dbReference type="ARBA" id="ARBA00022448"/>
    </source>
</evidence>
<evidence type="ECO:0000313" key="7">
    <source>
        <dbReference type="EMBL" id="GIJ52624.1"/>
    </source>
</evidence>
<evidence type="ECO:0000256" key="1">
    <source>
        <dbReference type="ARBA" id="ARBA00004202"/>
    </source>
</evidence>